<dbReference type="Proteomes" id="UP000198744">
    <property type="component" value="Unassembled WGS sequence"/>
</dbReference>
<organism evidence="1 2">
    <name type="scientific">Syntrophus gentianae</name>
    <dbReference type="NCBI Taxonomy" id="43775"/>
    <lineage>
        <taxon>Bacteria</taxon>
        <taxon>Pseudomonadati</taxon>
        <taxon>Thermodesulfobacteriota</taxon>
        <taxon>Syntrophia</taxon>
        <taxon>Syntrophales</taxon>
        <taxon>Syntrophaceae</taxon>
        <taxon>Syntrophus</taxon>
    </lineage>
</organism>
<protein>
    <submittedName>
        <fullName evidence="1">Uncharacterized protein</fullName>
    </submittedName>
</protein>
<gene>
    <name evidence="1" type="ORF">SAMN04489760_10186</name>
</gene>
<evidence type="ECO:0000313" key="1">
    <source>
        <dbReference type="EMBL" id="SEL94325.1"/>
    </source>
</evidence>
<proteinExistence type="predicted"/>
<accession>A0A1H7UCB7</accession>
<dbReference type="STRING" id="43775.SAMN04489760_10186"/>
<reference evidence="1 2" key="1">
    <citation type="submission" date="2016-10" db="EMBL/GenBank/DDBJ databases">
        <authorList>
            <person name="de Groot N.N."/>
        </authorList>
    </citation>
    <scope>NUCLEOTIDE SEQUENCE [LARGE SCALE GENOMIC DNA]</scope>
    <source>
        <strain evidence="1 2">DSM 8423</strain>
    </source>
</reference>
<name>A0A1H7UCB7_9BACT</name>
<evidence type="ECO:0000313" key="2">
    <source>
        <dbReference type="Proteomes" id="UP000198744"/>
    </source>
</evidence>
<dbReference type="EMBL" id="FOBS01000001">
    <property type="protein sequence ID" value="SEL94325.1"/>
    <property type="molecule type" value="Genomic_DNA"/>
</dbReference>
<sequence>MKRTYSVSETEQVKIKNDLFFVEEVLFVLSELHERGELEAAPKESLRTLFNTSMKKLRSARALISGGGEIEEVAA</sequence>
<dbReference type="AlphaFoldDB" id="A0A1H7UCB7"/>
<dbReference type="RefSeq" id="WP_093881805.1">
    <property type="nucleotide sequence ID" value="NZ_FOBS01000001.1"/>
</dbReference>
<keyword evidence="2" id="KW-1185">Reference proteome</keyword>